<dbReference type="GO" id="GO:0004519">
    <property type="term" value="F:endonuclease activity"/>
    <property type="evidence" value="ECO:0007669"/>
    <property type="project" value="UniProtKB-KW"/>
</dbReference>
<keyword evidence="3" id="KW-1185">Reference proteome</keyword>
<dbReference type="HOGENOM" id="CLU_796589_0_0_10"/>
<dbReference type="EMBL" id="CP001681">
    <property type="protein sequence ID" value="ACU03158.1"/>
    <property type="molecule type" value="Genomic_DNA"/>
</dbReference>
<protein>
    <submittedName>
        <fullName evidence="2">Endonuclease</fullName>
    </submittedName>
</protein>
<name>C6Y2U5_PEDHD</name>
<dbReference type="Proteomes" id="UP000000852">
    <property type="component" value="Chromosome"/>
</dbReference>
<organism evidence="2 3">
    <name type="scientific">Pedobacter heparinus (strain ATCC 13125 / DSM 2366 / CIP 104194 / JCM 7457 / NBRC 12017 / NCIMB 9290 / NRRL B-14731 / HIM 762-3)</name>
    <dbReference type="NCBI Taxonomy" id="485917"/>
    <lineage>
        <taxon>Bacteria</taxon>
        <taxon>Pseudomonadati</taxon>
        <taxon>Bacteroidota</taxon>
        <taxon>Sphingobacteriia</taxon>
        <taxon>Sphingobacteriales</taxon>
        <taxon>Sphingobacteriaceae</taxon>
        <taxon>Pedobacter</taxon>
    </lineage>
</organism>
<dbReference type="STRING" id="485917.Phep_0936"/>
<feature type="domain" description="Putative endonuclease Z1" evidence="1">
    <location>
        <begin position="2"/>
        <end position="101"/>
    </location>
</feature>
<sequence>MWSIAIGGDKLSRGLTLEGLTVSYFTRSTSLYDTLMQMGRWFGYRNGFEDLCRIYTTPELFRWYRHISTAFESLREEFIEMSRLQLTPMDFGLRVEDHPDMMVTSVMKMRAADNMRLNYQGTLTETSTLPASDTILKSNFEVAENFILSLGEADADFRPKKVWFNIPVAQIQEFLKGYQTYKGLPTVNSARINKYIDIQRTKPLPEFMEWNVALISLNESTDLEPVSFAGFSIYPHSRSVKEERTNSLFIKRMIDRKDEIEDFNPVERKAVENNNLSNIEIRSISPRKQRPLLMIYVLNITDKTKSENIPFEKQPVGFAISWPVSETAVPMNYVINSVYAELELSEDD</sequence>
<evidence type="ECO:0000313" key="2">
    <source>
        <dbReference type="EMBL" id="ACU03158.1"/>
    </source>
</evidence>
<dbReference type="KEGG" id="phe:Phep_0936"/>
<dbReference type="Pfam" id="PF10593">
    <property type="entry name" value="Z1"/>
    <property type="match status" value="1"/>
</dbReference>
<proteinExistence type="predicted"/>
<dbReference type="eggNOG" id="COG1100">
    <property type="taxonomic scope" value="Bacteria"/>
</dbReference>
<dbReference type="InterPro" id="IPR018310">
    <property type="entry name" value="Put_endonuclease_Z1-dom"/>
</dbReference>
<gene>
    <name evidence="2" type="ordered locus">Phep_0936</name>
</gene>
<dbReference type="AlphaFoldDB" id="C6Y2U5"/>
<keyword evidence="2" id="KW-0378">Hydrolase</keyword>
<evidence type="ECO:0000313" key="3">
    <source>
        <dbReference type="Proteomes" id="UP000000852"/>
    </source>
</evidence>
<accession>C6Y2U5</accession>
<keyword evidence="2" id="KW-0540">Nuclease</keyword>
<reference evidence="2 3" key="1">
    <citation type="journal article" date="2009" name="Stand. Genomic Sci.">
        <title>Complete genome sequence of Pedobacter heparinus type strain (HIM 762-3).</title>
        <authorList>
            <person name="Han C."/>
            <person name="Spring S."/>
            <person name="Lapidus A."/>
            <person name="Del Rio T.G."/>
            <person name="Tice H."/>
            <person name="Copeland A."/>
            <person name="Cheng J.F."/>
            <person name="Lucas S."/>
            <person name="Chen F."/>
            <person name="Nolan M."/>
            <person name="Bruce D."/>
            <person name="Goodwin L."/>
            <person name="Pitluck S."/>
            <person name="Ivanova N."/>
            <person name="Mavromatis K."/>
            <person name="Mikhailova N."/>
            <person name="Pati A."/>
            <person name="Chen A."/>
            <person name="Palaniappan K."/>
            <person name="Land M."/>
            <person name="Hauser L."/>
            <person name="Chang Y.J."/>
            <person name="Jeffries C.C."/>
            <person name="Saunders E."/>
            <person name="Chertkov O."/>
            <person name="Brettin T."/>
            <person name="Goker M."/>
            <person name="Rohde M."/>
            <person name="Bristow J."/>
            <person name="Eisen J.A."/>
            <person name="Markowitz V."/>
            <person name="Hugenholtz P."/>
            <person name="Kyrpides N.C."/>
            <person name="Klenk H.P."/>
            <person name="Detter J.C."/>
        </authorList>
    </citation>
    <scope>NUCLEOTIDE SEQUENCE [LARGE SCALE GENOMIC DNA]</scope>
    <source>
        <strain evidence="3">ATCC 13125 / DSM 2366 / CIP 104194 / JCM 7457 / NBRC 12017 / NCIMB 9290 / NRRL B-14731 / HIM 762-3</strain>
    </source>
</reference>
<evidence type="ECO:0000259" key="1">
    <source>
        <dbReference type="Pfam" id="PF10593"/>
    </source>
</evidence>
<keyword evidence="2" id="KW-0255">Endonuclease</keyword>